<sequence length="223" mass="24474">MPSVDPLRNAAASNAFQHPPQPISVAAPPSRDLWAAAERLEPAAVRAILASMKPAYEELVLAAAAKEDHEQKLGRSLDRLEAATFKASFLQVRLAYSLASVTKYVPPDRSVAPVAANTEPMIFGSGRWSGKMPKKFDWSDGILEALEDLWHVFSENEADGLRDITSFLWKQHFRCGKATPGLQRDAQTGKITHVLWEPSLKQVAAAADVRLVAPSARLQRRPS</sequence>
<evidence type="ECO:0000313" key="1">
    <source>
        <dbReference type="EMBL" id="PWN31071.1"/>
    </source>
</evidence>
<gene>
    <name evidence="1" type="ORF">BDZ90DRAFT_258109</name>
</gene>
<protein>
    <submittedName>
        <fullName evidence="1">Uncharacterized protein</fullName>
    </submittedName>
</protein>
<proteinExistence type="predicted"/>
<name>A0A316V3G1_9BASI</name>
<accession>A0A316V3G1</accession>
<reference evidence="1 2" key="1">
    <citation type="journal article" date="2018" name="Mol. Biol. Evol.">
        <title>Broad Genomic Sampling Reveals a Smut Pathogenic Ancestry of the Fungal Clade Ustilaginomycotina.</title>
        <authorList>
            <person name="Kijpornyongpan T."/>
            <person name="Mondo S.J."/>
            <person name="Barry K."/>
            <person name="Sandor L."/>
            <person name="Lee J."/>
            <person name="Lipzen A."/>
            <person name="Pangilinan J."/>
            <person name="LaButti K."/>
            <person name="Hainaut M."/>
            <person name="Henrissat B."/>
            <person name="Grigoriev I.V."/>
            <person name="Spatafora J.W."/>
            <person name="Aime M.C."/>
        </authorList>
    </citation>
    <scope>NUCLEOTIDE SEQUENCE [LARGE SCALE GENOMIC DNA]</scope>
    <source>
        <strain evidence="1 2">MCA 5214</strain>
    </source>
</reference>
<dbReference type="EMBL" id="KZ819662">
    <property type="protein sequence ID" value="PWN31071.1"/>
    <property type="molecule type" value="Genomic_DNA"/>
</dbReference>
<dbReference type="Proteomes" id="UP000245884">
    <property type="component" value="Unassembled WGS sequence"/>
</dbReference>
<dbReference type="AlphaFoldDB" id="A0A316V3G1"/>
<evidence type="ECO:0000313" key="2">
    <source>
        <dbReference type="Proteomes" id="UP000245884"/>
    </source>
</evidence>
<organism evidence="1 2">
    <name type="scientific">Jaminaea rosea</name>
    <dbReference type="NCBI Taxonomy" id="1569628"/>
    <lineage>
        <taxon>Eukaryota</taxon>
        <taxon>Fungi</taxon>
        <taxon>Dikarya</taxon>
        <taxon>Basidiomycota</taxon>
        <taxon>Ustilaginomycotina</taxon>
        <taxon>Exobasidiomycetes</taxon>
        <taxon>Microstromatales</taxon>
        <taxon>Microstromatales incertae sedis</taxon>
        <taxon>Jaminaea</taxon>
    </lineage>
</organism>
<keyword evidence="2" id="KW-1185">Reference proteome</keyword>
<dbReference type="RefSeq" id="XP_025365683.1">
    <property type="nucleotide sequence ID" value="XM_025508035.1"/>
</dbReference>
<dbReference type="GeneID" id="37029858"/>